<dbReference type="Proteomes" id="UP001515480">
    <property type="component" value="Unassembled WGS sequence"/>
</dbReference>
<feature type="region of interest" description="Disordered" evidence="1">
    <location>
        <begin position="193"/>
        <end position="286"/>
    </location>
</feature>
<feature type="compositionally biased region" description="Polar residues" evidence="1">
    <location>
        <begin position="193"/>
        <end position="205"/>
    </location>
</feature>
<name>A0AB34JI83_PRYPA</name>
<dbReference type="EMBL" id="JBGBPQ010000008">
    <property type="protein sequence ID" value="KAL1520962.1"/>
    <property type="molecule type" value="Genomic_DNA"/>
</dbReference>
<protein>
    <recommendedName>
        <fullName evidence="4">Centrosomal protein of 19 kDa</fullName>
    </recommendedName>
</protein>
<accession>A0AB34JI83</accession>
<sequence length="668" mass="70276">MTIKERLAALNKAANKWSGDASPRQSVRSPSNSKAAVGAPKGNAAYSCWVKKQGTGLLSAAFMSRWCEVFADPPMLRFYTEEAATSLKGEFSLEDCEFILSADTLQLKPRDASLPPTKLKLASAADAADMLARLQSLGPPLGAPPPDAPAPPAATAAAEPLEGQSSVEWLAANVGTDWGAVSMPKAQLMTAELGQSATDASQPDTYRQPDSRSNVTAEGTPALEKRRSSALPLYALEADQKAARDSTRHAEAVPDCPFPEEVPSMSDDEDADATRSKPPRTSILQRLSATISNAFRGRAEEEEPAAASQGAGKARTPPPTTQQPAGVPLEGGAGESICKDSRPLTGAPAGTNLLIARLDILQDGTTRFTYKHPNGSETVSQHSLGKNTSAPSPARHERFVGARCTILDEGAIRFTYHFCNGEDIVYERSIDDTSSAEPPPSSPNRRASLMQRMYGAMVTDPKPMEPKDSVATPAARLSLTGGKKAAVELSMPAVSPAQRVVEATPQKRPSLIQRLSNAFSPRKLSTAATDDPRPSHASMEQLNKLAARLQALSCAPSGFFPPAKSASSDEELLSQLEAAVSCVEFSASVLERAAALRPSPRSIAQLGAIAARLQAALHTGAESYSPPAHAATSDDELLAQLEAAVGSIESSAAFAERLQAPLPTSTGA</sequence>
<proteinExistence type="predicted"/>
<comment type="caution">
    <text evidence="2">The sequence shown here is derived from an EMBL/GenBank/DDBJ whole genome shotgun (WGS) entry which is preliminary data.</text>
</comment>
<organism evidence="2 3">
    <name type="scientific">Prymnesium parvum</name>
    <name type="common">Toxic golden alga</name>
    <dbReference type="NCBI Taxonomy" id="97485"/>
    <lineage>
        <taxon>Eukaryota</taxon>
        <taxon>Haptista</taxon>
        <taxon>Haptophyta</taxon>
        <taxon>Prymnesiophyceae</taxon>
        <taxon>Prymnesiales</taxon>
        <taxon>Prymnesiaceae</taxon>
        <taxon>Prymnesium</taxon>
    </lineage>
</organism>
<feature type="region of interest" description="Disordered" evidence="1">
    <location>
        <begin position="136"/>
        <end position="162"/>
    </location>
</feature>
<evidence type="ECO:0000256" key="1">
    <source>
        <dbReference type="SAM" id="MobiDB-lite"/>
    </source>
</evidence>
<evidence type="ECO:0000313" key="2">
    <source>
        <dbReference type="EMBL" id="KAL1520962.1"/>
    </source>
</evidence>
<gene>
    <name evidence="2" type="ORF">AB1Y20_022520</name>
</gene>
<evidence type="ECO:0008006" key="4">
    <source>
        <dbReference type="Google" id="ProtNLM"/>
    </source>
</evidence>
<feature type="compositionally biased region" description="Pro residues" evidence="1">
    <location>
        <begin position="141"/>
        <end position="152"/>
    </location>
</feature>
<dbReference type="AlphaFoldDB" id="A0AB34JI83"/>
<feature type="region of interest" description="Disordered" evidence="1">
    <location>
        <begin position="16"/>
        <end position="39"/>
    </location>
</feature>
<feature type="region of interest" description="Disordered" evidence="1">
    <location>
        <begin position="298"/>
        <end position="348"/>
    </location>
</feature>
<keyword evidence="3" id="KW-1185">Reference proteome</keyword>
<reference evidence="2 3" key="1">
    <citation type="journal article" date="2024" name="Science">
        <title>Giant polyketide synthase enzymes in the biosynthesis of giant marine polyether toxins.</title>
        <authorList>
            <person name="Fallon T.R."/>
            <person name="Shende V.V."/>
            <person name="Wierzbicki I.H."/>
            <person name="Pendleton A.L."/>
            <person name="Watervoot N.F."/>
            <person name="Auber R.P."/>
            <person name="Gonzalez D.J."/>
            <person name="Wisecaver J.H."/>
            <person name="Moore B.S."/>
        </authorList>
    </citation>
    <scope>NUCLEOTIDE SEQUENCE [LARGE SCALE GENOMIC DNA]</scope>
    <source>
        <strain evidence="2 3">12B1</strain>
    </source>
</reference>
<evidence type="ECO:0000313" key="3">
    <source>
        <dbReference type="Proteomes" id="UP001515480"/>
    </source>
</evidence>
<feature type="region of interest" description="Disordered" evidence="1">
    <location>
        <begin position="372"/>
        <end position="394"/>
    </location>
</feature>
<feature type="compositionally biased region" description="Polar residues" evidence="1">
    <location>
        <begin position="375"/>
        <end position="391"/>
    </location>
</feature>
<feature type="compositionally biased region" description="Basic and acidic residues" evidence="1">
    <location>
        <begin position="238"/>
        <end position="252"/>
    </location>
</feature>
<feature type="compositionally biased region" description="Polar residues" evidence="1">
    <location>
        <begin position="23"/>
        <end position="34"/>
    </location>
</feature>